<dbReference type="InterPro" id="IPR029043">
    <property type="entry name" value="GcvT/YgfZ_C"/>
</dbReference>
<dbReference type="PANTHER" id="PTHR22602">
    <property type="entry name" value="TRANSFERASE CAF17, MITOCHONDRIAL-RELATED"/>
    <property type="match status" value="1"/>
</dbReference>
<dbReference type="InterPro" id="IPR045179">
    <property type="entry name" value="YgfZ/GcvT"/>
</dbReference>
<dbReference type="SUPFAM" id="SSF103025">
    <property type="entry name" value="Folate-binding domain"/>
    <property type="match status" value="1"/>
</dbReference>
<dbReference type="Pfam" id="PF01571">
    <property type="entry name" value="GCV_T"/>
    <property type="match status" value="1"/>
</dbReference>
<dbReference type="NCBIfam" id="TIGR03317">
    <property type="entry name" value="ygfZ_signature"/>
    <property type="match status" value="1"/>
</dbReference>
<gene>
    <name evidence="2" type="ORF">HF682_05705</name>
</gene>
<dbReference type="EMBL" id="JABAIM010000001">
    <property type="protein sequence ID" value="NLR74650.1"/>
    <property type="molecule type" value="Genomic_DNA"/>
</dbReference>
<organism evidence="2 3">
    <name type="scientific">Leeia aquatica</name>
    <dbReference type="NCBI Taxonomy" id="2725557"/>
    <lineage>
        <taxon>Bacteria</taxon>
        <taxon>Pseudomonadati</taxon>
        <taxon>Pseudomonadota</taxon>
        <taxon>Betaproteobacteria</taxon>
        <taxon>Neisseriales</taxon>
        <taxon>Leeiaceae</taxon>
        <taxon>Leeia</taxon>
    </lineage>
</organism>
<dbReference type="Gene3D" id="3.30.70.1400">
    <property type="entry name" value="Aminomethyltransferase beta-barrel domains"/>
    <property type="match status" value="1"/>
</dbReference>
<dbReference type="Gene3D" id="3.30.70.1630">
    <property type="match status" value="1"/>
</dbReference>
<reference evidence="2 3" key="1">
    <citation type="submission" date="2020-04" db="EMBL/GenBank/DDBJ databases">
        <title>Draft genome of Leeia sp. IMCC25680.</title>
        <authorList>
            <person name="Song J."/>
            <person name="Cho J.-C."/>
        </authorList>
    </citation>
    <scope>NUCLEOTIDE SEQUENCE [LARGE SCALE GENOMIC DNA]</scope>
    <source>
        <strain evidence="2 3">IMCC25680</strain>
    </source>
</reference>
<dbReference type="RefSeq" id="WP_168876251.1">
    <property type="nucleotide sequence ID" value="NZ_JABAIM010000001.1"/>
</dbReference>
<name>A0A847RTW6_9NEIS</name>
<keyword evidence="3" id="KW-1185">Reference proteome</keyword>
<dbReference type="Proteomes" id="UP000587991">
    <property type="component" value="Unassembled WGS sequence"/>
</dbReference>
<protein>
    <submittedName>
        <fullName evidence="2">Folate-binding protein YgfZ</fullName>
    </submittedName>
</protein>
<dbReference type="PANTHER" id="PTHR22602:SF0">
    <property type="entry name" value="TRANSFERASE CAF17, MITOCHONDRIAL-RELATED"/>
    <property type="match status" value="1"/>
</dbReference>
<dbReference type="Gene3D" id="2.40.30.160">
    <property type="match status" value="1"/>
</dbReference>
<evidence type="ECO:0000313" key="3">
    <source>
        <dbReference type="Proteomes" id="UP000587991"/>
    </source>
</evidence>
<evidence type="ECO:0000313" key="2">
    <source>
        <dbReference type="EMBL" id="NLR74650.1"/>
    </source>
</evidence>
<comment type="caution">
    <text evidence="2">The sequence shown here is derived from an EMBL/GenBank/DDBJ whole genome shotgun (WGS) entry which is preliminary data.</text>
</comment>
<feature type="domain" description="GCVT N-terminal" evidence="1">
    <location>
        <begin position="19"/>
        <end position="145"/>
    </location>
</feature>
<accession>A0A847RTW6</accession>
<evidence type="ECO:0000259" key="1">
    <source>
        <dbReference type="Pfam" id="PF01571"/>
    </source>
</evidence>
<dbReference type="AlphaFoldDB" id="A0A847RTW6"/>
<sequence>MTGLGAVVEQDRVQHFGDAQQALDAVNQGTVLCDLSHWGLLPFAGDEVKSFLNGQLSSDVLQLADDQNQYSCHSTPKGRMLGNFLLWQQDGRVVLQVSPDLKEALQKRLSMYILRAKAKLTPWEEAPVMLGLAGPGAAALLHTTLAAPALAEHGTWSHDGVTLLRTRGERYQLLCSVAQAIALWPQLAAGATPAGADAWLLGEIRAGIPWITAATQDAFVAQMVNLELLGGVSFRKGCYTGQEIIARTQHLGKVKQRLFRVAFEVPAQAGDALYSPDLNGQASGTLLNVVQTAHGHFEALAVLRLGSMEHGMHLQAMDGPAIRVLNLPYPLE</sequence>
<dbReference type="InterPro" id="IPR017703">
    <property type="entry name" value="YgfZ/GCV_T_CS"/>
</dbReference>
<dbReference type="InterPro" id="IPR006222">
    <property type="entry name" value="GCVT_N"/>
</dbReference>
<dbReference type="GO" id="GO:0016226">
    <property type="term" value="P:iron-sulfur cluster assembly"/>
    <property type="evidence" value="ECO:0007669"/>
    <property type="project" value="TreeGrafter"/>
</dbReference>
<proteinExistence type="predicted"/>
<dbReference type="SUPFAM" id="SSF101790">
    <property type="entry name" value="Aminomethyltransferase beta-barrel domain"/>
    <property type="match status" value="1"/>
</dbReference>
<dbReference type="PIRSF" id="PIRSF006487">
    <property type="entry name" value="GcvT"/>
    <property type="match status" value="1"/>
</dbReference>